<evidence type="ECO:0000313" key="1">
    <source>
        <dbReference type="EMBL" id="VVT27826.1"/>
    </source>
</evidence>
<proteinExistence type="predicted"/>
<sequence length="108" mass="11811">MLRIVLILLSVLLLGSVLHGTPPTSPDVHDAAHVSSTHVHMEDLSAAEQADTHPDHHNHVHLSADLARGHALPVRYPAESPVFIVEHQGLRAWLDQVPIEPPSTFARI</sequence>
<organism evidence="1 2">
    <name type="scientific">Sphingomonas aurantiaca</name>
    <dbReference type="NCBI Taxonomy" id="185949"/>
    <lineage>
        <taxon>Bacteria</taxon>
        <taxon>Pseudomonadati</taxon>
        <taxon>Pseudomonadota</taxon>
        <taxon>Alphaproteobacteria</taxon>
        <taxon>Sphingomonadales</taxon>
        <taxon>Sphingomonadaceae</taxon>
        <taxon>Sphingomonas</taxon>
    </lineage>
</organism>
<dbReference type="Proteomes" id="UP000326857">
    <property type="component" value="Unassembled WGS sequence"/>
</dbReference>
<evidence type="ECO:0000313" key="2">
    <source>
        <dbReference type="Proteomes" id="UP000326857"/>
    </source>
</evidence>
<gene>
    <name evidence="1" type="ORF">SPHINGO391_500076</name>
</gene>
<dbReference type="AlphaFoldDB" id="A0A5E8A8P2"/>
<protein>
    <submittedName>
        <fullName evidence="1">Uncharacterized protein</fullName>
    </submittedName>
</protein>
<name>A0A5E8A8P2_9SPHN</name>
<reference evidence="1 2" key="1">
    <citation type="submission" date="2019-09" db="EMBL/GenBank/DDBJ databases">
        <authorList>
            <person name="Dittami M. S."/>
        </authorList>
    </citation>
    <scope>NUCLEOTIDE SEQUENCE [LARGE SCALE GENOMIC DNA]</scope>
    <source>
        <strain evidence="1">SPHINGO391</strain>
    </source>
</reference>
<accession>A0A5E8A8P2</accession>
<dbReference type="EMBL" id="CABVLI010000046">
    <property type="protein sequence ID" value="VVT27826.1"/>
    <property type="molecule type" value="Genomic_DNA"/>
</dbReference>